<organism evidence="7 8">
    <name type="scientific">Hansschlegelia plantiphila</name>
    <dbReference type="NCBI Taxonomy" id="374655"/>
    <lineage>
        <taxon>Bacteria</taxon>
        <taxon>Pseudomonadati</taxon>
        <taxon>Pseudomonadota</taxon>
        <taxon>Alphaproteobacteria</taxon>
        <taxon>Hyphomicrobiales</taxon>
        <taxon>Methylopilaceae</taxon>
        <taxon>Hansschlegelia</taxon>
    </lineage>
</organism>
<evidence type="ECO:0000313" key="8">
    <source>
        <dbReference type="Proteomes" id="UP001143372"/>
    </source>
</evidence>
<dbReference type="Gene3D" id="3.40.605.10">
    <property type="entry name" value="Aldehyde Dehydrogenase, Chain A, domain 1"/>
    <property type="match status" value="1"/>
</dbReference>
<dbReference type="PROSITE" id="PS00687">
    <property type="entry name" value="ALDEHYDE_DEHYDR_GLU"/>
    <property type="match status" value="1"/>
</dbReference>
<evidence type="ECO:0000256" key="1">
    <source>
        <dbReference type="ARBA" id="ARBA00009986"/>
    </source>
</evidence>
<dbReference type="PANTHER" id="PTHR11699">
    <property type="entry name" value="ALDEHYDE DEHYDROGENASE-RELATED"/>
    <property type="match status" value="1"/>
</dbReference>
<protein>
    <submittedName>
        <fullName evidence="7">Aldehyde dehydrogenase</fullName>
    </submittedName>
</protein>
<dbReference type="InterPro" id="IPR016161">
    <property type="entry name" value="Ald_DH/histidinol_DH"/>
</dbReference>
<dbReference type="EMBL" id="BSFI01000023">
    <property type="protein sequence ID" value="GLK69742.1"/>
    <property type="molecule type" value="Genomic_DNA"/>
</dbReference>
<dbReference type="AlphaFoldDB" id="A0A9W6J3N8"/>
<keyword evidence="8" id="KW-1185">Reference proteome</keyword>
<name>A0A9W6J3N8_9HYPH</name>
<reference evidence="7" key="2">
    <citation type="submission" date="2023-01" db="EMBL/GenBank/DDBJ databases">
        <authorList>
            <person name="Sun Q."/>
            <person name="Evtushenko L."/>
        </authorList>
    </citation>
    <scope>NUCLEOTIDE SEQUENCE</scope>
    <source>
        <strain evidence="7">VKM B-2347</strain>
    </source>
</reference>
<dbReference type="InterPro" id="IPR016160">
    <property type="entry name" value="Ald_DH_CS_CYS"/>
</dbReference>
<comment type="similarity">
    <text evidence="1 5">Belongs to the aldehyde dehydrogenase family.</text>
</comment>
<evidence type="ECO:0000256" key="3">
    <source>
        <dbReference type="ARBA" id="ARBA00023097"/>
    </source>
</evidence>
<comment type="caution">
    <text evidence="7">The sequence shown here is derived from an EMBL/GenBank/DDBJ whole genome shotgun (WGS) entry which is preliminary data.</text>
</comment>
<keyword evidence="3" id="KW-0558">Oxidation</keyword>
<dbReference type="RefSeq" id="WP_271169961.1">
    <property type="nucleotide sequence ID" value="NZ_BSFI01000023.1"/>
</dbReference>
<dbReference type="InterPro" id="IPR016163">
    <property type="entry name" value="Ald_DH_C"/>
</dbReference>
<evidence type="ECO:0000256" key="2">
    <source>
        <dbReference type="ARBA" id="ARBA00023002"/>
    </source>
</evidence>
<proteinExistence type="inferred from homology"/>
<feature type="active site" evidence="4">
    <location>
        <position position="267"/>
    </location>
</feature>
<feature type="domain" description="Aldehyde dehydrogenase" evidence="6">
    <location>
        <begin position="31"/>
        <end position="493"/>
    </location>
</feature>
<accession>A0A9W6J3N8</accession>
<dbReference type="InterPro" id="IPR029510">
    <property type="entry name" value="Ald_DH_CS_GLU"/>
</dbReference>
<dbReference type="Proteomes" id="UP001143372">
    <property type="component" value="Unassembled WGS sequence"/>
</dbReference>
<evidence type="ECO:0000313" key="7">
    <source>
        <dbReference type="EMBL" id="GLK69742.1"/>
    </source>
</evidence>
<dbReference type="SUPFAM" id="SSF53720">
    <property type="entry name" value="ALDH-like"/>
    <property type="match status" value="1"/>
</dbReference>
<evidence type="ECO:0000256" key="4">
    <source>
        <dbReference type="PROSITE-ProRule" id="PRU10007"/>
    </source>
</evidence>
<keyword evidence="2 5" id="KW-0560">Oxidoreductase</keyword>
<reference evidence="7" key="1">
    <citation type="journal article" date="2014" name="Int. J. Syst. Evol. Microbiol.">
        <title>Complete genome sequence of Corynebacterium casei LMG S-19264T (=DSM 44701T), isolated from a smear-ripened cheese.</title>
        <authorList>
            <consortium name="US DOE Joint Genome Institute (JGI-PGF)"/>
            <person name="Walter F."/>
            <person name="Albersmeier A."/>
            <person name="Kalinowski J."/>
            <person name="Ruckert C."/>
        </authorList>
    </citation>
    <scope>NUCLEOTIDE SEQUENCE</scope>
    <source>
        <strain evidence="7">VKM B-2347</strain>
    </source>
</reference>
<dbReference type="FunFam" id="3.40.309.10:FF:000012">
    <property type="entry name" value="Betaine aldehyde dehydrogenase"/>
    <property type="match status" value="1"/>
</dbReference>
<dbReference type="PROSITE" id="PS00070">
    <property type="entry name" value="ALDEHYDE_DEHYDR_CYS"/>
    <property type="match status" value="1"/>
</dbReference>
<evidence type="ECO:0000259" key="6">
    <source>
        <dbReference type="Pfam" id="PF00171"/>
    </source>
</evidence>
<dbReference type="InterPro" id="IPR016162">
    <property type="entry name" value="Ald_DH_N"/>
</dbReference>
<dbReference type="FunFam" id="3.40.605.10:FF:000007">
    <property type="entry name" value="NAD/NADP-dependent betaine aldehyde dehydrogenase"/>
    <property type="match status" value="1"/>
</dbReference>
<dbReference type="Pfam" id="PF00171">
    <property type="entry name" value="Aldedh"/>
    <property type="match status" value="1"/>
</dbReference>
<dbReference type="InterPro" id="IPR015590">
    <property type="entry name" value="Aldehyde_DH_dom"/>
</dbReference>
<gene>
    <name evidence="7" type="ORF">GCM10008179_33800</name>
</gene>
<dbReference type="GO" id="GO:0016620">
    <property type="term" value="F:oxidoreductase activity, acting on the aldehyde or oxo group of donors, NAD or NADP as acceptor"/>
    <property type="evidence" value="ECO:0007669"/>
    <property type="project" value="InterPro"/>
</dbReference>
<evidence type="ECO:0000256" key="5">
    <source>
        <dbReference type="RuleBase" id="RU003345"/>
    </source>
</evidence>
<sequence length="498" mass="52300">MNIAVKPDLLGNEARAQLARKSQLLIGGRFVDAADASTFETFDPATGRKIADVAKAGAADVDAAVKSAQLALVGPWSKLAPAERERLIRKLADLIEARMDMIAQVESLDSGKPVEYIKFVDVGLSVGAMRYAAGWPTKIEGDTLPVGAPNMLAYTRREPVGVVGAIVPWNFPLCQACFKLAPALAAGCTVIIKPAEQTPLSALILGELALEAGIPEGVVNVVTGYGDVGQALVDHPGVSKISFTGSEEVGKLVAARGAATLKHVSLELGGKNPNIIFADSDVDAAAATAAMAIFFYTGQICSAGSRVMVERPVYDRVCAVIQAEAGKLKIGHGLSSDTTLGPLISAEQFARVSGFVERSRDSGVEATTGGAKPGGELEAGHFFLPTVLTGATDDVEVVRQEIFGPVVVVQPFDEVDELVDRANASNFGLAAGVWTQDVRKAHAVAAALKAGTVWINTYNQFDAAAPWGGFKSSGYGRDNGREGVEKYLQTKTVWTNYA</sequence>
<dbReference type="Gene3D" id="3.40.309.10">
    <property type="entry name" value="Aldehyde Dehydrogenase, Chain A, domain 2"/>
    <property type="match status" value="1"/>
</dbReference>